<dbReference type="PANTHER" id="PTHR34203">
    <property type="entry name" value="METHYLTRANSFERASE, FKBM FAMILY PROTEIN"/>
    <property type="match status" value="1"/>
</dbReference>
<dbReference type="SUPFAM" id="SSF53335">
    <property type="entry name" value="S-adenosyl-L-methionine-dependent methyltransferases"/>
    <property type="match status" value="1"/>
</dbReference>
<dbReference type="EMBL" id="CAIIXF020000012">
    <property type="protein sequence ID" value="CAH1800860.1"/>
    <property type="molecule type" value="Genomic_DNA"/>
</dbReference>
<dbReference type="InterPro" id="IPR029063">
    <property type="entry name" value="SAM-dependent_MTases_sf"/>
</dbReference>
<evidence type="ECO:0000259" key="1">
    <source>
        <dbReference type="Pfam" id="PF05050"/>
    </source>
</evidence>
<protein>
    <recommendedName>
        <fullName evidence="1">Methyltransferase FkbM domain-containing protein</fullName>
    </recommendedName>
</protein>
<dbReference type="Gene3D" id="3.40.50.150">
    <property type="entry name" value="Vaccinia Virus protein VP39"/>
    <property type="match status" value="1"/>
</dbReference>
<feature type="domain" description="Methyltransferase FkbM" evidence="1">
    <location>
        <begin position="162"/>
        <end position="319"/>
    </location>
</feature>
<keyword evidence="3" id="KW-1185">Reference proteome</keyword>
<sequence length="355" mass="41059">MFTLAVITWMPRWSKLNNWLDRNVQLSGILNNLDVVLNNQNDIMKRLSVNRNNEEIHNPTGENNGQNRNKHVSKIDNEHAHANLVDTVNSVVKIDTTFQCQNVSLNTFFKRPFPICTYRNKEDRVVSGYFSGKHGPAAYWEKRIVTRVMSELKKHPTWGFFDVGAHIGVYTIPALKLGTQVVAIEALTRNIDRLTRSVQLNNIHENLTLLHNAVYDVHTQFTFKPESRNVAGTSVVKLNTPDGAHQLKLVNEKVTSITFDDTLQFVNFKEAIMKIDIEGSEAFAFKKADKLLNTITFKEIYMEWGHTVKVDEEAGQLVQRKFKRGYSVYEPRKPTRNISSVHYKKWPWDIIWRLH</sequence>
<dbReference type="NCBIfam" id="TIGR01444">
    <property type="entry name" value="fkbM_fam"/>
    <property type="match status" value="1"/>
</dbReference>
<comment type="caution">
    <text evidence="2">The sequence shown here is derived from an EMBL/GenBank/DDBJ whole genome shotgun (WGS) entry which is preliminary data.</text>
</comment>
<proteinExistence type="predicted"/>
<dbReference type="Pfam" id="PF05050">
    <property type="entry name" value="Methyltransf_21"/>
    <property type="match status" value="1"/>
</dbReference>
<dbReference type="Proteomes" id="UP000749559">
    <property type="component" value="Unassembled WGS sequence"/>
</dbReference>
<evidence type="ECO:0000313" key="2">
    <source>
        <dbReference type="EMBL" id="CAH1800860.1"/>
    </source>
</evidence>
<accession>A0A8J1UVQ9</accession>
<reference evidence="2" key="1">
    <citation type="submission" date="2022-03" db="EMBL/GenBank/DDBJ databases">
        <authorList>
            <person name="Martin C."/>
        </authorList>
    </citation>
    <scope>NUCLEOTIDE SEQUENCE</scope>
</reference>
<organism evidence="2 3">
    <name type="scientific">Owenia fusiformis</name>
    <name type="common">Polychaete worm</name>
    <dbReference type="NCBI Taxonomy" id="6347"/>
    <lineage>
        <taxon>Eukaryota</taxon>
        <taxon>Metazoa</taxon>
        <taxon>Spiralia</taxon>
        <taxon>Lophotrochozoa</taxon>
        <taxon>Annelida</taxon>
        <taxon>Polychaeta</taxon>
        <taxon>Sedentaria</taxon>
        <taxon>Canalipalpata</taxon>
        <taxon>Sabellida</taxon>
        <taxon>Oweniida</taxon>
        <taxon>Oweniidae</taxon>
        <taxon>Owenia</taxon>
    </lineage>
</organism>
<dbReference type="PANTHER" id="PTHR34203:SF15">
    <property type="entry name" value="SLL1173 PROTEIN"/>
    <property type="match status" value="1"/>
</dbReference>
<dbReference type="AlphaFoldDB" id="A0A8J1UVQ9"/>
<dbReference type="InterPro" id="IPR006342">
    <property type="entry name" value="FkbM_mtfrase"/>
</dbReference>
<evidence type="ECO:0000313" key="3">
    <source>
        <dbReference type="Proteomes" id="UP000749559"/>
    </source>
</evidence>
<dbReference type="InterPro" id="IPR052514">
    <property type="entry name" value="SAM-dependent_MTase"/>
</dbReference>
<name>A0A8J1UVQ9_OWEFU</name>
<dbReference type="OrthoDB" id="430136at2759"/>
<gene>
    <name evidence="2" type="ORF">OFUS_LOCUS24698</name>
</gene>